<dbReference type="RefSeq" id="XP_059601800.1">
    <property type="nucleotide sequence ID" value="XM_059750734.1"/>
</dbReference>
<evidence type="ECO:0000313" key="3">
    <source>
        <dbReference type="RefSeq" id="XP_059601800.1"/>
    </source>
</evidence>
<feature type="domain" description="DUF6594" evidence="2">
    <location>
        <begin position="9"/>
        <end position="296"/>
    </location>
</feature>
<organism evidence="3">
    <name type="scientific">Aspergillus niger</name>
    <dbReference type="NCBI Taxonomy" id="5061"/>
    <lineage>
        <taxon>Eukaryota</taxon>
        <taxon>Fungi</taxon>
        <taxon>Dikarya</taxon>
        <taxon>Ascomycota</taxon>
        <taxon>Pezizomycotina</taxon>
        <taxon>Eurotiomycetes</taxon>
        <taxon>Eurotiomycetidae</taxon>
        <taxon>Eurotiales</taxon>
        <taxon>Aspergillaceae</taxon>
        <taxon>Aspergillus</taxon>
        <taxon>Aspergillus subgen. Circumdati</taxon>
    </lineage>
</organism>
<proteinExistence type="predicted"/>
<keyword evidence="1" id="KW-1133">Transmembrane helix</keyword>
<feature type="transmembrane region" description="Helical" evidence="1">
    <location>
        <begin position="228"/>
        <end position="252"/>
    </location>
</feature>
<keyword evidence="1" id="KW-0812">Transmembrane</keyword>
<reference evidence="3" key="2">
    <citation type="submission" date="2025-08" db="UniProtKB">
        <authorList>
            <consortium name="RefSeq"/>
        </authorList>
    </citation>
    <scope>IDENTIFICATION</scope>
</reference>
<dbReference type="Pfam" id="PF20237">
    <property type="entry name" value="DUF6594"/>
    <property type="match status" value="1"/>
</dbReference>
<dbReference type="GeneID" id="4985570"/>
<feature type="transmembrane region" description="Helical" evidence="1">
    <location>
        <begin position="258"/>
        <end position="277"/>
    </location>
</feature>
<protein>
    <recommendedName>
        <fullName evidence="2">DUF6594 domain-containing protein</fullName>
    </recommendedName>
</protein>
<sequence length="306" mass="35142">MSTPISKGYDRLAALMARDPGSSIYRSFSKLNAKNLLYLQAEIAYIQIDLQDIIEEDGQSEDKVSFPFSVWDMKNSEDPVQWEKVLEARKLLKEYNTALLQQAQLLRLNAPEKADLEVFQAWLKEEESRNMWFSPPDQWRGENESDLVALNSRHEETDRFTRFVYTRVLSWFHRMVGVKDTVRYAFRTVSLSSALIVTNLVTNAHILHQKRKDIESGVWYYNDRTIKSWTYILSLIISGLLPATSMIVLYFLKDPAAILITICVYDMVFVLVMGLMVKARRVEIFAAATAFAAVQVTMITAGKSNT</sequence>
<feature type="transmembrane region" description="Helical" evidence="1">
    <location>
        <begin position="184"/>
        <end position="207"/>
    </location>
</feature>
<dbReference type="AlphaFoldDB" id="A0AAJ8BT47"/>
<dbReference type="InterPro" id="IPR046529">
    <property type="entry name" value="DUF6594"/>
</dbReference>
<evidence type="ECO:0000259" key="2">
    <source>
        <dbReference type="Pfam" id="PF20237"/>
    </source>
</evidence>
<reference evidence="3" key="1">
    <citation type="submission" date="2025-02" db="EMBL/GenBank/DDBJ databases">
        <authorList>
            <consortium name="NCBI Genome Project"/>
        </authorList>
    </citation>
    <scope>NUCLEOTIDE SEQUENCE</scope>
</reference>
<dbReference type="VEuPathDB" id="FungiDB:An12g02190"/>
<evidence type="ECO:0000256" key="1">
    <source>
        <dbReference type="SAM" id="Phobius"/>
    </source>
</evidence>
<dbReference type="PANTHER" id="PTHR34502:SF5">
    <property type="entry name" value="DUF6594 DOMAIN-CONTAINING PROTEIN"/>
    <property type="match status" value="1"/>
</dbReference>
<gene>
    <name evidence="3" type="ORF">An12g02190</name>
</gene>
<feature type="transmembrane region" description="Helical" evidence="1">
    <location>
        <begin position="284"/>
        <end position="302"/>
    </location>
</feature>
<accession>A0AAJ8BT47</accession>
<name>A0AAJ8BT47_ASPNG</name>
<keyword evidence="1" id="KW-0472">Membrane</keyword>
<dbReference type="KEGG" id="ang:An12g02190"/>
<dbReference type="PANTHER" id="PTHR34502">
    <property type="entry name" value="DUF6594 DOMAIN-CONTAINING PROTEIN-RELATED"/>
    <property type="match status" value="1"/>
</dbReference>